<feature type="domain" description="Nitroreductase" evidence="3">
    <location>
        <begin position="31"/>
        <end position="84"/>
    </location>
</feature>
<dbReference type="AlphaFoldDB" id="A0A931AUU3"/>
<evidence type="ECO:0000259" key="3">
    <source>
        <dbReference type="Pfam" id="PF00881"/>
    </source>
</evidence>
<name>A0A931AUU3_9ENTE</name>
<dbReference type="InterPro" id="IPR029479">
    <property type="entry name" value="Nitroreductase"/>
</dbReference>
<evidence type="ECO:0000313" key="5">
    <source>
        <dbReference type="Proteomes" id="UP000637757"/>
    </source>
</evidence>
<evidence type="ECO:0000256" key="1">
    <source>
        <dbReference type="ARBA" id="ARBA00007118"/>
    </source>
</evidence>
<dbReference type="GO" id="GO:0016491">
    <property type="term" value="F:oxidoreductase activity"/>
    <property type="evidence" value="ECO:0007669"/>
    <property type="project" value="UniProtKB-KW"/>
</dbReference>
<sequence>MNHDFQIGGFKNISCINRQKNNLKNFKRLAMERHSVRDYKETEIDLQRVNEAIEIALKSPSVCNMQSSRVRIIQNKEIIEEALKIQGGFNGYALPPCLILITTDTNYFIDVTERNQVYVDGGLFAMSVLYALEYEGLAACALNTMFDLNRDKKTRNLLHICDSETLILYITVGNFKEKYKVSRSHRLCINEITSYL</sequence>
<evidence type="ECO:0000256" key="2">
    <source>
        <dbReference type="ARBA" id="ARBA00023002"/>
    </source>
</evidence>
<comment type="caution">
    <text evidence="4">The sequence shown here is derived from an EMBL/GenBank/DDBJ whole genome shotgun (WGS) entry which is preliminary data.</text>
</comment>
<protein>
    <submittedName>
        <fullName evidence="4">Nitroreductase family protein</fullName>
    </submittedName>
</protein>
<dbReference type="PANTHER" id="PTHR43673">
    <property type="entry name" value="NAD(P)H NITROREDUCTASE YDGI-RELATED"/>
    <property type="match status" value="1"/>
</dbReference>
<evidence type="ECO:0000313" key="4">
    <source>
        <dbReference type="EMBL" id="MBF8807220.1"/>
    </source>
</evidence>
<keyword evidence="5" id="KW-1185">Reference proteome</keyword>
<gene>
    <name evidence="4" type="ORF">IC227_00885</name>
</gene>
<dbReference type="Proteomes" id="UP000637757">
    <property type="component" value="Unassembled WGS sequence"/>
</dbReference>
<proteinExistence type="inferred from homology"/>
<organism evidence="4 5">
    <name type="scientific">Enterococcus lacertideformus</name>
    <dbReference type="NCBI Taxonomy" id="2771493"/>
    <lineage>
        <taxon>Bacteria</taxon>
        <taxon>Bacillati</taxon>
        <taxon>Bacillota</taxon>
        <taxon>Bacilli</taxon>
        <taxon>Lactobacillales</taxon>
        <taxon>Enterococcaceae</taxon>
        <taxon>Enterococcus</taxon>
    </lineage>
</organism>
<dbReference type="Gene3D" id="3.40.109.10">
    <property type="entry name" value="NADH Oxidase"/>
    <property type="match status" value="1"/>
</dbReference>
<dbReference type="SUPFAM" id="SSF55469">
    <property type="entry name" value="FMN-dependent nitroreductase-like"/>
    <property type="match status" value="1"/>
</dbReference>
<dbReference type="Pfam" id="PF00881">
    <property type="entry name" value="Nitroreductase"/>
    <property type="match status" value="1"/>
</dbReference>
<reference evidence="4" key="1">
    <citation type="submission" date="2020-09" db="EMBL/GenBank/DDBJ databases">
        <title>Genomic insights into the novelty and pathogenicity of a unique biofilm-forming Enterococcus sp. bacteria (Enterococcus lacertideformus) identified in reptiles.</title>
        <authorList>
            <person name="Agius J.E."/>
            <person name="Phalen D.N."/>
            <person name="Rose K."/>
            <person name="Eden J.-S."/>
        </authorList>
    </citation>
    <scope>NUCLEOTIDE SEQUENCE</scope>
    <source>
        <strain evidence="4">PHRS 0518</strain>
    </source>
</reference>
<accession>A0A931AUU3</accession>
<comment type="similarity">
    <text evidence="1">Belongs to the nitroreductase family.</text>
</comment>
<dbReference type="InterPro" id="IPR000415">
    <property type="entry name" value="Nitroreductase-like"/>
</dbReference>
<dbReference type="EMBL" id="JADAKE010000003">
    <property type="protein sequence ID" value="MBF8807220.1"/>
    <property type="molecule type" value="Genomic_DNA"/>
</dbReference>
<dbReference type="PANTHER" id="PTHR43673:SF10">
    <property type="entry name" value="NADH DEHYDROGENASE_NAD(P)H NITROREDUCTASE XCC3605-RELATED"/>
    <property type="match status" value="1"/>
</dbReference>
<keyword evidence="2" id="KW-0560">Oxidoreductase</keyword>